<proteinExistence type="predicted"/>
<protein>
    <submittedName>
        <fullName evidence="1">Unnamed protein product</fullName>
    </submittedName>
</protein>
<reference evidence="1" key="1">
    <citation type="submission" date="2023-04" db="EMBL/GenBank/DDBJ databases">
        <title>Candida boidinii NBRC 1967.</title>
        <authorList>
            <person name="Ichikawa N."/>
            <person name="Sato H."/>
            <person name="Tonouchi N."/>
        </authorList>
    </citation>
    <scope>NUCLEOTIDE SEQUENCE</scope>
    <source>
        <strain evidence="1">NBRC 1967</strain>
    </source>
</reference>
<name>A0ACB5TKJ8_CANBO</name>
<evidence type="ECO:0000313" key="2">
    <source>
        <dbReference type="Proteomes" id="UP001165101"/>
    </source>
</evidence>
<organism evidence="1 2">
    <name type="scientific">Candida boidinii</name>
    <name type="common">Yeast</name>
    <dbReference type="NCBI Taxonomy" id="5477"/>
    <lineage>
        <taxon>Eukaryota</taxon>
        <taxon>Fungi</taxon>
        <taxon>Dikarya</taxon>
        <taxon>Ascomycota</taxon>
        <taxon>Saccharomycotina</taxon>
        <taxon>Pichiomycetes</taxon>
        <taxon>Pichiales</taxon>
        <taxon>Pichiaceae</taxon>
        <taxon>Ogataea</taxon>
        <taxon>Ogataea/Candida clade</taxon>
    </lineage>
</organism>
<evidence type="ECO:0000313" key="1">
    <source>
        <dbReference type="EMBL" id="GME90501.1"/>
    </source>
</evidence>
<dbReference type="EMBL" id="BSXV01000758">
    <property type="protein sequence ID" value="GME90501.1"/>
    <property type="molecule type" value="Genomic_DNA"/>
</dbReference>
<accession>A0ACB5TKJ8</accession>
<comment type="caution">
    <text evidence="1">The sequence shown here is derived from an EMBL/GenBank/DDBJ whole genome shotgun (WGS) entry which is preliminary data.</text>
</comment>
<gene>
    <name evidence="1" type="ORF">Cboi01_000187500</name>
</gene>
<sequence length="160" mass="18322">MMLIQMLKVHGLVLVKRRKLKRKKLLRKKIQVDHSMVYGFIFSQLMVKGSAEDKKKEFVDFLQAVEMEDFNLCVLTQKNLNNGIYSTGFLHPTKERGVLYYQGLVKDMVKKHWELEKAAGKEINPAYVGGKAVSAEAAELEALCNEIECQSNKSGKKLDW</sequence>
<dbReference type="Proteomes" id="UP001165101">
    <property type="component" value="Unassembled WGS sequence"/>
</dbReference>
<keyword evidence="2" id="KW-1185">Reference proteome</keyword>